<dbReference type="EC" id="1.1.1.205" evidence="13"/>
<organism evidence="18 19">
    <name type="scientific">Denticeps clupeoides</name>
    <name type="common">denticle herring</name>
    <dbReference type="NCBI Taxonomy" id="299321"/>
    <lineage>
        <taxon>Eukaryota</taxon>
        <taxon>Metazoa</taxon>
        <taxon>Chordata</taxon>
        <taxon>Craniata</taxon>
        <taxon>Vertebrata</taxon>
        <taxon>Euteleostomi</taxon>
        <taxon>Actinopterygii</taxon>
        <taxon>Neopterygii</taxon>
        <taxon>Teleostei</taxon>
        <taxon>Clupei</taxon>
        <taxon>Clupeiformes</taxon>
        <taxon>Denticipitoidei</taxon>
        <taxon>Denticipitidae</taxon>
        <taxon>Denticeps</taxon>
    </lineage>
</organism>
<dbReference type="GO" id="GO:0006177">
    <property type="term" value="P:GMP biosynthetic process"/>
    <property type="evidence" value="ECO:0007669"/>
    <property type="project" value="UniProtKB-KW"/>
</dbReference>
<keyword evidence="9" id="KW-0520">NAD</keyword>
<dbReference type="InterPro" id="IPR005990">
    <property type="entry name" value="IMP_DH"/>
</dbReference>
<evidence type="ECO:0000256" key="4">
    <source>
        <dbReference type="ARBA" id="ARBA00022723"/>
    </source>
</evidence>
<evidence type="ECO:0000313" key="19">
    <source>
        <dbReference type="Proteomes" id="UP000694580"/>
    </source>
</evidence>
<dbReference type="Ensembl" id="ENSDCDT00010022994.1">
    <property type="protein sequence ID" value="ENSDCDP00010021046.1"/>
    <property type="gene ID" value="ENSDCDG00010010204.1"/>
</dbReference>
<keyword evidence="7" id="KW-0658">Purine biosynthesis</keyword>
<dbReference type="PROSITE" id="PS51371">
    <property type="entry name" value="CBS"/>
    <property type="match status" value="1"/>
</dbReference>
<keyword evidence="11" id="KW-0539">Nucleus</keyword>
<sequence>MADYLISGQTGYVPEDGLSAQQLFNGGDGLTYNDFLILPGYIDFTADQVDLTSALTKQITMKTPLVSSPMDTVTESGMAIVMALTGGIGFIHHNCTPEFQANEVRKVKRYEQGFITDPVVMSPKERVQDVFQAKARHGFCGIPITDNGRMGGRLVGIISSRDIDFLKEEEHDLPLSEVMTKLEDLVVAPAGVTLKEANEILQRSKKGKSGGTSVAGSDLTSELIWDQFYGDLTSTVTGPEPNPDGLG</sequence>
<comment type="function">
    <text evidence="14">Catalyzes the conversion of inosine 5'-phosphate (IMP) to xanthosine 5'-phosphate (XMP), the first committed and rate-limiting step in the de novo synthesis of guanine nucleotides, and therefore plays an important role in the regulation of cell growth. Could also have a single-stranded nucleic acid-binding activity and could play a role in RNA and/or DNA metabolism. It may also have a role in the development of malignancy and the growth progression of some tumors.</text>
</comment>
<dbReference type="PANTHER" id="PTHR11911">
    <property type="entry name" value="INOSINE-5-MONOPHOSPHATE DEHYDROGENASE RELATED"/>
    <property type="match status" value="1"/>
</dbReference>
<dbReference type="GO" id="GO:0005634">
    <property type="term" value="C:nucleus"/>
    <property type="evidence" value="ECO:0007669"/>
    <property type="project" value="UniProtKB-SubCell"/>
</dbReference>
<evidence type="ECO:0000256" key="6">
    <source>
        <dbReference type="ARBA" id="ARBA00022749"/>
    </source>
</evidence>
<evidence type="ECO:0000256" key="2">
    <source>
        <dbReference type="ARBA" id="ARBA00004514"/>
    </source>
</evidence>
<evidence type="ECO:0000256" key="1">
    <source>
        <dbReference type="ARBA" id="ARBA00004123"/>
    </source>
</evidence>
<name>A0AAY4BLS7_9TELE</name>
<evidence type="ECO:0000256" key="16">
    <source>
        <dbReference type="PROSITE-ProRule" id="PRU00703"/>
    </source>
</evidence>
<evidence type="ECO:0000256" key="12">
    <source>
        <dbReference type="ARBA" id="ARBA00024330"/>
    </source>
</evidence>
<dbReference type="Pfam" id="PF00571">
    <property type="entry name" value="CBS"/>
    <property type="match status" value="1"/>
</dbReference>
<evidence type="ECO:0000256" key="7">
    <source>
        <dbReference type="ARBA" id="ARBA00022755"/>
    </source>
</evidence>
<evidence type="ECO:0000256" key="9">
    <source>
        <dbReference type="ARBA" id="ARBA00023027"/>
    </source>
</evidence>
<comment type="subcellular location">
    <subcellularLocation>
        <location evidence="2">Cytoplasm</location>
        <location evidence="2">Cytosol</location>
    </subcellularLocation>
    <subcellularLocation>
        <location evidence="1">Nucleus</location>
    </subcellularLocation>
</comment>
<keyword evidence="10 16" id="KW-0129">CBS domain</keyword>
<dbReference type="InterPro" id="IPR000644">
    <property type="entry name" value="CBS_dom"/>
</dbReference>
<dbReference type="SMART" id="SM01240">
    <property type="entry name" value="IMPDH"/>
    <property type="match status" value="1"/>
</dbReference>
<evidence type="ECO:0000313" key="18">
    <source>
        <dbReference type="Ensembl" id="ENSDCDP00010021046.1"/>
    </source>
</evidence>
<protein>
    <recommendedName>
        <fullName evidence="13">IMP dehydrogenase</fullName>
        <ecNumber evidence="13">1.1.1.205</ecNumber>
    </recommendedName>
</protein>
<evidence type="ECO:0000259" key="17">
    <source>
        <dbReference type="PROSITE" id="PS51371"/>
    </source>
</evidence>
<keyword evidence="3" id="KW-0963">Cytoplasm</keyword>
<dbReference type="InterPro" id="IPR046342">
    <property type="entry name" value="CBS_dom_sf"/>
</dbReference>
<keyword evidence="6" id="KW-0332">GMP biosynthesis</keyword>
<dbReference type="AlphaFoldDB" id="A0AAY4BLS7"/>
<evidence type="ECO:0000256" key="3">
    <source>
        <dbReference type="ARBA" id="ARBA00022490"/>
    </source>
</evidence>
<dbReference type="FunFam" id="3.20.20.70:FF:000424">
    <property type="entry name" value="Inosine-5'-monophosphate dehydrogenase 2"/>
    <property type="match status" value="1"/>
</dbReference>
<dbReference type="Proteomes" id="UP000694580">
    <property type="component" value="Unplaced"/>
</dbReference>
<dbReference type="PANTHER" id="PTHR11911:SF121">
    <property type="entry name" value="INOSINE-5'-MONOPHOSPHATE DEHYDROGENASE 2"/>
    <property type="match status" value="1"/>
</dbReference>
<keyword evidence="19" id="KW-1185">Reference proteome</keyword>
<dbReference type="SMART" id="SM00116">
    <property type="entry name" value="CBS"/>
    <property type="match status" value="1"/>
</dbReference>
<comment type="pathway">
    <text evidence="12">Purine metabolism; XMP biosynthesis via de novo pathway; XMP from IMP: step 1/1.</text>
</comment>
<dbReference type="Pfam" id="PF00478">
    <property type="entry name" value="IMPDH"/>
    <property type="match status" value="1"/>
</dbReference>
<evidence type="ECO:0000256" key="8">
    <source>
        <dbReference type="ARBA" id="ARBA00023002"/>
    </source>
</evidence>
<accession>A0AAY4BLS7</accession>
<proteinExistence type="predicted"/>
<evidence type="ECO:0000256" key="15">
    <source>
        <dbReference type="ARBA" id="ARBA00048028"/>
    </source>
</evidence>
<evidence type="ECO:0000256" key="14">
    <source>
        <dbReference type="ARBA" id="ARBA00046101"/>
    </source>
</evidence>
<dbReference type="GO" id="GO:0046872">
    <property type="term" value="F:metal ion binding"/>
    <property type="evidence" value="ECO:0007669"/>
    <property type="project" value="UniProtKB-KW"/>
</dbReference>
<dbReference type="InterPro" id="IPR001093">
    <property type="entry name" value="IMP_DH_GMPRt"/>
</dbReference>
<evidence type="ECO:0000256" key="10">
    <source>
        <dbReference type="ARBA" id="ARBA00023122"/>
    </source>
</evidence>
<dbReference type="GO" id="GO:0006183">
    <property type="term" value="P:GTP biosynthetic process"/>
    <property type="evidence" value="ECO:0007669"/>
    <property type="project" value="TreeGrafter"/>
</dbReference>
<keyword evidence="5" id="KW-0677">Repeat</keyword>
<dbReference type="SUPFAM" id="SSF51412">
    <property type="entry name" value="Inosine monophosphate dehydrogenase (IMPDH)"/>
    <property type="match status" value="1"/>
</dbReference>
<keyword evidence="8" id="KW-0560">Oxidoreductase</keyword>
<dbReference type="GeneTree" id="ENSGT00940000157726"/>
<dbReference type="InterPro" id="IPR013785">
    <property type="entry name" value="Aldolase_TIM"/>
</dbReference>
<dbReference type="GO" id="GO:0003938">
    <property type="term" value="F:IMP dehydrogenase activity"/>
    <property type="evidence" value="ECO:0007669"/>
    <property type="project" value="UniProtKB-EC"/>
</dbReference>
<gene>
    <name evidence="18" type="primary">IMPDH2</name>
</gene>
<dbReference type="Gene3D" id="3.20.20.70">
    <property type="entry name" value="Aldolase class I"/>
    <property type="match status" value="1"/>
</dbReference>
<evidence type="ECO:0000256" key="5">
    <source>
        <dbReference type="ARBA" id="ARBA00022737"/>
    </source>
</evidence>
<evidence type="ECO:0000256" key="13">
    <source>
        <dbReference type="ARBA" id="ARBA00024384"/>
    </source>
</evidence>
<evidence type="ECO:0000256" key="11">
    <source>
        <dbReference type="ARBA" id="ARBA00023242"/>
    </source>
</evidence>
<reference evidence="18" key="2">
    <citation type="submission" date="2025-09" db="UniProtKB">
        <authorList>
            <consortium name="Ensembl"/>
        </authorList>
    </citation>
    <scope>IDENTIFICATION</scope>
</reference>
<dbReference type="GO" id="GO:0005829">
    <property type="term" value="C:cytosol"/>
    <property type="evidence" value="ECO:0007669"/>
    <property type="project" value="UniProtKB-SubCell"/>
</dbReference>
<keyword evidence="4" id="KW-0479">Metal-binding</keyword>
<dbReference type="CDD" id="cd04601">
    <property type="entry name" value="CBS_pair_IMPDH"/>
    <property type="match status" value="1"/>
</dbReference>
<reference evidence="18" key="1">
    <citation type="submission" date="2025-08" db="UniProtKB">
        <authorList>
            <consortium name="Ensembl"/>
        </authorList>
    </citation>
    <scope>IDENTIFICATION</scope>
</reference>
<feature type="domain" description="CBS" evidence="17">
    <location>
        <begin position="114"/>
        <end position="173"/>
    </location>
</feature>
<dbReference type="SUPFAM" id="SSF54631">
    <property type="entry name" value="CBS-domain pair"/>
    <property type="match status" value="1"/>
</dbReference>
<comment type="catalytic activity">
    <reaction evidence="15">
        <text>IMP + NAD(+) + H2O = XMP + NADH + H(+)</text>
        <dbReference type="Rhea" id="RHEA:11708"/>
        <dbReference type="ChEBI" id="CHEBI:15377"/>
        <dbReference type="ChEBI" id="CHEBI:15378"/>
        <dbReference type="ChEBI" id="CHEBI:57464"/>
        <dbReference type="ChEBI" id="CHEBI:57540"/>
        <dbReference type="ChEBI" id="CHEBI:57945"/>
        <dbReference type="ChEBI" id="CHEBI:58053"/>
        <dbReference type="EC" id="1.1.1.205"/>
    </reaction>
</comment>